<evidence type="ECO:0000313" key="1">
    <source>
        <dbReference type="EMBL" id="KAK5996013.1"/>
    </source>
</evidence>
<organism evidence="1 2">
    <name type="scientific">Cladobotryum mycophilum</name>
    <dbReference type="NCBI Taxonomy" id="491253"/>
    <lineage>
        <taxon>Eukaryota</taxon>
        <taxon>Fungi</taxon>
        <taxon>Dikarya</taxon>
        <taxon>Ascomycota</taxon>
        <taxon>Pezizomycotina</taxon>
        <taxon>Sordariomycetes</taxon>
        <taxon>Hypocreomycetidae</taxon>
        <taxon>Hypocreales</taxon>
        <taxon>Hypocreaceae</taxon>
        <taxon>Cladobotryum</taxon>
    </lineage>
</organism>
<dbReference type="Proteomes" id="UP001338125">
    <property type="component" value="Unassembled WGS sequence"/>
</dbReference>
<dbReference type="PANTHER" id="PTHR48219:SF2">
    <property type="entry name" value="VACUOLAR PROTEIN SORTING-ASSOCIATED PROTEIN 62"/>
    <property type="match status" value="1"/>
</dbReference>
<sequence length="410" mass="44227">MSNAYQDYGEIRITLTTEYNWVYDDSGTGANSDVTFWHPKTQGGLRPLGSVGIGNHGDSANGQRATVLIGASAASNPSKPAVAQPTAWEKVWDDGGSGGKHDGAVWRAVAPAGYRALGDVAWGGYGWPPMDAIWCVRSDLCSSMAQLSDGAIWTDAGSGARMDLSCWPVIPVSAGVNGNESIPLLTGNFLAYGHHHRPDAAPFTVALKVPNAFKDFSTPPPKITPTTIPTKGKVYNDMTQCAVTLPFTAYFPPTDARCVKNIKNPFCTLSRSISWIVEAVWWNEGREAFERAAEIKYGVSKTKSQEMEHTVGVTVSAGYGIGLQEYSISLNYQFTTRESSSHTEYTEETVKETKRVAPGEAVVLFCQRISLRGERADGSVISDNAVLATNTLYFTACDLPKNFSAASLTQ</sequence>
<protein>
    <recommendedName>
        <fullName evidence="3">Insecticidal crystal toxin domain-containing protein</fullName>
    </recommendedName>
</protein>
<name>A0ABR0SV37_9HYPO</name>
<evidence type="ECO:0000313" key="2">
    <source>
        <dbReference type="Proteomes" id="UP001338125"/>
    </source>
</evidence>
<gene>
    <name evidence="1" type="ORF">PT974_04436</name>
</gene>
<accession>A0ABR0SV37</accession>
<keyword evidence="2" id="KW-1185">Reference proteome</keyword>
<proteinExistence type="predicted"/>
<reference evidence="1 2" key="1">
    <citation type="submission" date="2024-01" db="EMBL/GenBank/DDBJ databases">
        <title>Complete genome of Cladobotryum mycophilum ATHUM6906.</title>
        <authorList>
            <person name="Christinaki A.C."/>
            <person name="Myridakis A.I."/>
            <person name="Kouvelis V.N."/>
        </authorList>
    </citation>
    <scope>NUCLEOTIDE SEQUENCE [LARGE SCALE GENOMIC DNA]</scope>
    <source>
        <strain evidence="1 2">ATHUM6906</strain>
    </source>
</reference>
<evidence type="ECO:0008006" key="3">
    <source>
        <dbReference type="Google" id="ProtNLM"/>
    </source>
</evidence>
<dbReference type="Pfam" id="PF06101">
    <property type="entry name" value="Vps62"/>
    <property type="match status" value="1"/>
</dbReference>
<dbReference type="InterPro" id="IPR009291">
    <property type="entry name" value="Vps62"/>
</dbReference>
<dbReference type="PANTHER" id="PTHR48219">
    <property type="entry name" value="VACUOLAR PROTEIN SORTING-ASSOCIATED PROTEIN 62-RELATED"/>
    <property type="match status" value="1"/>
</dbReference>
<dbReference type="EMBL" id="JAVFKD010000004">
    <property type="protein sequence ID" value="KAK5996013.1"/>
    <property type="molecule type" value="Genomic_DNA"/>
</dbReference>
<comment type="caution">
    <text evidence="1">The sequence shown here is derived from an EMBL/GenBank/DDBJ whole genome shotgun (WGS) entry which is preliminary data.</text>
</comment>